<protein>
    <recommendedName>
        <fullName evidence="3">Knr4/Smi1-like domain-containing protein</fullName>
    </recommendedName>
</protein>
<proteinExistence type="predicted"/>
<reference evidence="1 2" key="1">
    <citation type="submission" date="2020-08" db="EMBL/GenBank/DDBJ databases">
        <title>Sequencing the genomes of 1000 actinobacteria strains.</title>
        <authorList>
            <person name="Klenk H.-P."/>
        </authorList>
    </citation>
    <scope>NUCLEOTIDE SEQUENCE [LARGE SCALE GENOMIC DNA]</scope>
    <source>
        <strain evidence="1 2">DSM 46659</strain>
    </source>
</reference>
<keyword evidence="2" id="KW-1185">Reference proteome</keyword>
<dbReference type="EMBL" id="JACHDS010000001">
    <property type="protein sequence ID" value="MBB6170434.1"/>
    <property type="molecule type" value="Genomic_DNA"/>
</dbReference>
<accession>A0A7X0D4V1</accession>
<evidence type="ECO:0000313" key="1">
    <source>
        <dbReference type="EMBL" id="MBB6170434.1"/>
    </source>
</evidence>
<dbReference type="Proteomes" id="UP000546642">
    <property type="component" value="Unassembled WGS sequence"/>
</dbReference>
<comment type="caution">
    <text evidence="1">The sequence shown here is derived from an EMBL/GenBank/DDBJ whole genome shotgun (WGS) entry which is preliminary data.</text>
</comment>
<dbReference type="AlphaFoldDB" id="A0A7X0D4V1"/>
<gene>
    <name evidence="1" type="ORF">HNR23_000494</name>
</gene>
<dbReference type="RefSeq" id="WP_184073088.1">
    <property type="nucleotide sequence ID" value="NZ_JACHDS010000001.1"/>
</dbReference>
<evidence type="ECO:0008006" key="3">
    <source>
        <dbReference type="Google" id="ProtNLM"/>
    </source>
</evidence>
<evidence type="ECO:0000313" key="2">
    <source>
        <dbReference type="Proteomes" id="UP000546642"/>
    </source>
</evidence>
<name>A0A7X0D4V1_9ACTN</name>
<sequence length="197" mass="23248">MTEMDMTWVERLCSKLGRPKIADLPPIDWDEIEGNFGTRLPSDYKYLCNRYTAFSLSCLLLLNPRVKIFGHRNLVEATRETEEIFRYVFDGDDEELKYIPDHNSSVMGGRLDMFQFYPNHPGLLLWGKDNHRGGYYWYVDGEADEWRVVAQADWVLWDQHPMSMSEYLVRNWEGSLRCRVLGCCFADGVRVEHYPFQ</sequence>
<organism evidence="1 2">
    <name type="scientific">Nocardiopsis mwathae</name>
    <dbReference type="NCBI Taxonomy" id="1472723"/>
    <lineage>
        <taxon>Bacteria</taxon>
        <taxon>Bacillati</taxon>
        <taxon>Actinomycetota</taxon>
        <taxon>Actinomycetes</taxon>
        <taxon>Streptosporangiales</taxon>
        <taxon>Nocardiopsidaceae</taxon>
        <taxon>Nocardiopsis</taxon>
    </lineage>
</organism>